<gene>
    <name evidence="2" type="ORF">RFV38_02370</name>
</gene>
<evidence type="ECO:0000256" key="1">
    <source>
        <dbReference type="SAM" id="SignalP"/>
    </source>
</evidence>
<keyword evidence="1" id="KW-0732">Signal</keyword>
<dbReference type="InterPro" id="IPR032676">
    <property type="entry name" value="YkuD_2"/>
</dbReference>
<evidence type="ECO:0000313" key="2">
    <source>
        <dbReference type="EMBL" id="MDX8335348.1"/>
    </source>
</evidence>
<organism evidence="2 3">
    <name type="scientific">Candidatus Cetobacterium colombiensis</name>
    <dbReference type="NCBI Taxonomy" id="3073100"/>
    <lineage>
        <taxon>Bacteria</taxon>
        <taxon>Fusobacteriati</taxon>
        <taxon>Fusobacteriota</taxon>
        <taxon>Fusobacteriia</taxon>
        <taxon>Fusobacteriales</taxon>
        <taxon>Fusobacteriaceae</taxon>
        <taxon>Cetobacterium</taxon>
    </lineage>
</organism>
<dbReference type="Pfam" id="PF13645">
    <property type="entry name" value="YkuD_2"/>
    <property type="match status" value="1"/>
</dbReference>
<dbReference type="Proteomes" id="UP001279681">
    <property type="component" value="Unassembled WGS sequence"/>
</dbReference>
<accession>A0ABU4WA29</accession>
<feature type="signal peptide" evidence="1">
    <location>
        <begin position="1"/>
        <end position="22"/>
    </location>
</feature>
<dbReference type="EMBL" id="JAVIKH010000002">
    <property type="protein sequence ID" value="MDX8335348.1"/>
    <property type="molecule type" value="Genomic_DNA"/>
</dbReference>
<keyword evidence="3" id="KW-1185">Reference proteome</keyword>
<dbReference type="PANTHER" id="PTHR38477:SF1">
    <property type="entry name" value="MUREIN L,D-TRANSPEPTIDASE CATALYTIC DOMAIN FAMILY PROTEIN"/>
    <property type="match status" value="1"/>
</dbReference>
<proteinExistence type="predicted"/>
<dbReference type="PANTHER" id="PTHR38477">
    <property type="entry name" value="HYPOTHETICAL EXPORTED PROTEIN"/>
    <property type="match status" value="1"/>
</dbReference>
<protein>
    <submittedName>
        <fullName evidence="2">Murein L,D-transpeptidase catalytic domain family protein</fullName>
    </submittedName>
</protein>
<evidence type="ECO:0000313" key="3">
    <source>
        <dbReference type="Proteomes" id="UP001279681"/>
    </source>
</evidence>
<feature type="chain" id="PRO_5045175543" evidence="1">
    <location>
        <begin position="23"/>
        <end position="231"/>
    </location>
</feature>
<reference evidence="3" key="1">
    <citation type="submission" date="2023-07" db="EMBL/GenBank/DDBJ databases">
        <authorList>
            <person name="Colorado M.A."/>
            <person name="Villamil L.M."/>
            <person name="Melo J.F."/>
            <person name="Rodriguez J.A."/>
            <person name="Ruiz R.Y."/>
        </authorList>
    </citation>
    <scope>NUCLEOTIDE SEQUENCE [LARGE SCALE GENOMIC DNA]</scope>
    <source>
        <strain evidence="3">C33</strain>
    </source>
</reference>
<comment type="caution">
    <text evidence="2">The sequence shown here is derived from an EMBL/GenBank/DDBJ whole genome shotgun (WGS) entry which is preliminary data.</text>
</comment>
<dbReference type="RefSeq" id="WP_320312755.1">
    <property type="nucleotide sequence ID" value="NZ_JAVIKH010000002.1"/>
</dbReference>
<name>A0ABU4WA29_9FUSO</name>
<sequence length="231" mass="25846">MLGKKYLMLALILGSISTASFGFTLKNPTKAEKKMEMSLENSEEKLYNEIGLKGKLNYEVFKIALRGYNKIEGRKKELLTIIDYSKPSTEKRFFVIDMEKKELLVQTHVSHGKNSGGNIATSFSNKMSSNKSSLGFFLTENTYMGGNGYSLVLNGLEKGINDKAKERYIVIHGADYANPRFAQSRGRLGRSLGCPALPRDISKKTIDMIKNGSVIFTYGNDSTYLEKSNYV</sequence>